<dbReference type="EMBL" id="CP003098">
    <property type="protein sequence ID" value="AET34282.1"/>
    <property type="molecule type" value="Genomic_DNA"/>
</dbReference>
<organism evidence="1 2">
    <name type="scientific">Pyrobaculum ferrireducens</name>
    <dbReference type="NCBI Taxonomy" id="1104324"/>
    <lineage>
        <taxon>Archaea</taxon>
        <taxon>Thermoproteota</taxon>
        <taxon>Thermoprotei</taxon>
        <taxon>Thermoproteales</taxon>
        <taxon>Thermoproteaceae</taxon>
        <taxon>Pyrobaculum</taxon>
    </lineage>
</organism>
<dbReference type="Proteomes" id="UP000005867">
    <property type="component" value="Chromosome"/>
</dbReference>
<evidence type="ECO:0000313" key="2">
    <source>
        <dbReference type="Proteomes" id="UP000005867"/>
    </source>
</evidence>
<evidence type="ECO:0000313" key="1">
    <source>
        <dbReference type="EMBL" id="AET34282.1"/>
    </source>
</evidence>
<protein>
    <submittedName>
        <fullName evidence="1">Uncharacterized protein</fullName>
    </submittedName>
</protein>
<dbReference type="KEGG" id="pyr:P186_2906"/>
<dbReference type="OrthoDB" id="30097at2157"/>
<dbReference type="STRING" id="1104324.P186_2906"/>
<accession>G7VG83</accession>
<gene>
    <name evidence="1" type="ORF">P186_2906</name>
</gene>
<dbReference type="BioCyc" id="PSP1104324:GJSN-2844-MONOMER"/>
<name>G7VG83_9CREN</name>
<dbReference type="AlphaFoldDB" id="G7VG83"/>
<dbReference type="InterPro" id="IPR027417">
    <property type="entry name" value="P-loop_NTPase"/>
</dbReference>
<reference evidence="1 2" key="1">
    <citation type="journal article" date="2012" name="J. Bacteriol.">
        <title>Complete genome sequence of strain 1860, a crenarchaeon of the genus pyrobaculum able to grow with various electron acceptors.</title>
        <authorList>
            <person name="Mardanov A.V."/>
            <person name="Gumerov V.M."/>
            <person name="Slobodkina G.B."/>
            <person name="Beletsky A.V."/>
            <person name="Bonch-Osmolovskaya E.A."/>
            <person name="Ravin N.V."/>
            <person name="Skryabin K.G."/>
        </authorList>
    </citation>
    <scope>NUCLEOTIDE SEQUENCE [LARGE SCALE GENOMIC DNA]</scope>
    <source>
        <strain evidence="1 2">1860</strain>
    </source>
</reference>
<dbReference type="HOGENOM" id="CLU_1607222_0_0_2"/>
<keyword evidence="2" id="KW-1185">Reference proteome</keyword>
<dbReference type="GeneID" id="11594505"/>
<sequence>MTLKTVAVIGPLGTGKTFLATSLALYMHWAAPGKAVFIDATPDKTGARLVKGLVPLAAEPAEALQMKVRYAVIDTSAIYEIPPADKYIAVLEPTDLRRIDVESLERRGYYIVINKAGTLSAWVRGWIPHIREISWYMREGVHPLLAAELTRFRRRIGRVLRQIVQWL</sequence>
<dbReference type="RefSeq" id="WP_014290107.1">
    <property type="nucleotide sequence ID" value="NC_016645.1"/>
</dbReference>
<dbReference type="SUPFAM" id="SSF52540">
    <property type="entry name" value="P-loop containing nucleoside triphosphate hydrolases"/>
    <property type="match status" value="1"/>
</dbReference>
<dbReference type="eggNOG" id="arCOG00441">
    <property type="taxonomic scope" value="Archaea"/>
</dbReference>
<proteinExistence type="predicted"/>